<evidence type="ECO:0000313" key="2">
    <source>
        <dbReference type="Proteomes" id="UP000325811"/>
    </source>
</evidence>
<dbReference type="Proteomes" id="UP000325811">
    <property type="component" value="Chromosome I"/>
</dbReference>
<proteinExistence type="predicted"/>
<evidence type="ECO:0000313" key="1">
    <source>
        <dbReference type="EMBL" id="VVD30063.1"/>
    </source>
</evidence>
<dbReference type="AlphaFoldDB" id="A0A5Q4YU86"/>
<dbReference type="KEGG" id="pdio:PDMSB3_3607"/>
<sequence length="74" mass="7807">MPKSAKVSKKSLGLREGRPVFSGYSRVFAGGVGPTPTSYGNGPKVERASKPAIIATKSGTWQRESAMTPCRPVV</sequence>
<reference evidence="1 2" key="1">
    <citation type="submission" date="2019-08" db="EMBL/GenBank/DDBJ databases">
        <authorList>
            <person name="Herpell B J."/>
        </authorList>
    </citation>
    <scope>NUCLEOTIDE SEQUENCE [LARGE SCALE GENOMIC DNA]</scope>
    <source>
        <strain evidence="2">Msb3</strain>
    </source>
</reference>
<organism evidence="1 2">
    <name type="scientific">Paraburkholderia dioscoreae</name>
    <dbReference type="NCBI Taxonomy" id="2604047"/>
    <lineage>
        <taxon>Bacteria</taxon>
        <taxon>Pseudomonadati</taxon>
        <taxon>Pseudomonadota</taxon>
        <taxon>Betaproteobacteria</taxon>
        <taxon>Burkholderiales</taxon>
        <taxon>Burkholderiaceae</taxon>
        <taxon>Paraburkholderia</taxon>
    </lineage>
</organism>
<dbReference type="EMBL" id="LR699553">
    <property type="protein sequence ID" value="VVD30063.1"/>
    <property type="molecule type" value="Genomic_DNA"/>
</dbReference>
<protein>
    <submittedName>
        <fullName evidence="1">Uncharacterized protein</fullName>
    </submittedName>
</protein>
<name>A0A5Q4YU86_9BURK</name>
<keyword evidence="2" id="KW-1185">Reference proteome</keyword>
<accession>A0A5Q4YU86</accession>
<gene>
    <name evidence="1" type="ORF">PDMSB3_3607</name>
</gene>